<keyword evidence="12" id="KW-0647">Proteasome</keyword>
<feature type="domain" description="Proteasome activator Blm10 middle HEAT repeats region" evidence="10">
    <location>
        <begin position="335"/>
        <end position="472"/>
    </location>
</feature>
<dbReference type="GO" id="GO:0016504">
    <property type="term" value="F:peptidase activator activity"/>
    <property type="evidence" value="ECO:0007669"/>
    <property type="project" value="InterPro"/>
</dbReference>
<dbReference type="SUPFAM" id="SSF48371">
    <property type="entry name" value="ARM repeat"/>
    <property type="match status" value="1"/>
</dbReference>
<evidence type="ECO:0000256" key="7">
    <source>
        <dbReference type="ARBA" id="ARBA00023204"/>
    </source>
</evidence>
<dbReference type="Pfam" id="PF16507">
    <property type="entry name" value="HEAT_PSME4_mid"/>
    <property type="match status" value="2"/>
</dbReference>
<reference evidence="12" key="1">
    <citation type="journal article" date="2011" name="Genome Res.">
        <title>Deep small RNA sequencing from the nematode Ascaris reveals conservation, functional diversification, and novel developmental profiles.</title>
        <authorList>
            <person name="Wang J."/>
            <person name="Czech B."/>
            <person name="Crunk A."/>
            <person name="Wallace A."/>
            <person name="Mitreva M."/>
            <person name="Hannon G.J."/>
            <person name="Davis R.E."/>
        </authorList>
    </citation>
    <scope>NUCLEOTIDE SEQUENCE</scope>
</reference>
<evidence type="ECO:0000256" key="5">
    <source>
        <dbReference type="ARBA" id="ARBA00022737"/>
    </source>
</evidence>
<feature type="domain" description="Proteasome activator complex subunit 4 C-terminal" evidence="9">
    <location>
        <begin position="1824"/>
        <end position="1910"/>
    </location>
</feature>
<dbReference type="InterPro" id="IPR055455">
    <property type="entry name" value="HEAT_PSME4"/>
</dbReference>
<accession>F1KQC2</accession>
<comment type="similarity">
    <text evidence="3">Belongs to the BLM10 family.</text>
</comment>
<dbReference type="InterPro" id="IPR016024">
    <property type="entry name" value="ARM-type_fold"/>
</dbReference>
<keyword evidence="8" id="KW-0539">Nucleus</keyword>
<dbReference type="GO" id="GO:0005829">
    <property type="term" value="C:cytosol"/>
    <property type="evidence" value="ECO:0007669"/>
    <property type="project" value="TreeGrafter"/>
</dbReference>
<dbReference type="InterPro" id="IPR032430">
    <property type="entry name" value="Blm10_mid"/>
</dbReference>
<keyword evidence="5" id="KW-0677">Repeat</keyword>
<evidence type="ECO:0000259" key="11">
    <source>
        <dbReference type="Pfam" id="PF23096"/>
    </source>
</evidence>
<dbReference type="GO" id="GO:0005634">
    <property type="term" value="C:nucleus"/>
    <property type="evidence" value="ECO:0007669"/>
    <property type="project" value="UniProtKB-SubCell"/>
</dbReference>
<evidence type="ECO:0000259" key="9">
    <source>
        <dbReference type="Pfam" id="PF11919"/>
    </source>
</evidence>
<evidence type="ECO:0000256" key="1">
    <source>
        <dbReference type="ARBA" id="ARBA00004123"/>
    </source>
</evidence>
<feature type="domain" description="Proteasome activator Blm10 middle HEAT repeats region" evidence="10">
    <location>
        <begin position="530"/>
        <end position="884"/>
    </location>
</feature>
<dbReference type="EMBL" id="JI164159">
    <property type="protein sequence ID" value="ADY40076.1"/>
    <property type="molecule type" value="mRNA"/>
</dbReference>
<comment type="subcellular location">
    <subcellularLocation>
        <location evidence="2">Cytoplasm</location>
    </subcellularLocation>
    <subcellularLocation>
        <location evidence="1">Nucleus</location>
    </subcellularLocation>
</comment>
<evidence type="ECO:0000313" key="12">
    <source>
        <dbReference type="EMBL" id="ADY40076.1"/>
    </source>
</evidence>
<dbReference type="PANTHER" id="PTHR32170">
    <property type="entry name" value="PROTEASOME ACTIVATOR COMPLEX SUBUNIT 4"/>
    <property type="match status" value="1"/>
</dbReference>
<feature type="domain" description="Proteasome activator complex subunit 4-like HEAT repeat-like" evidence="11">
    <location>
        <begin position="1244"/>
        <end position="1526"/>
    </location>
</feature>
<dbReference type="Pfam" id="PF11919">
    <property type="entry name" value="PSME4_C"/>
    <property type="match status" value="1"/>
</dbReference>
<evidence type="ECO:0000256" key="4">
    <source>
        <dbReference type="ARBA" id="ARBA00022490"/>
    </source>
</evidence>
<keyword evidence="6" id="KW-0227">DNA damage</keyword>
<protein>
    <submittedName>
        <fullName evidence="12">Proteasome activator complex subunit 4</fullName>
    </submittedName>
</protein>
<dbReference type="InterPro" id="IPR021843">
    <property type="entry name" value="PSME4_C"/>
</dbReference>
<evidence type="ECO:0000256" key="6">
    <source>
        <dbReference type="ARBA" id="ARBA00022763"/>
    </source>
</evidence>
<proteinExistence type="evidence at transcript level"/>
<evidence type="ECO:0000256" key="8">
    <source>
        <dbReference type="ARBA" id="ARBA00023242"/>
    </source>
</evidence>
<dbReference type="PANTHER" id="PTHR32170:SF4">
    <property type="entry name" value="DUF3437 DOMAIN-CONTAINING PROTEIN-RELATED"/>
    <property type="match status" value="1"/>
</dbReference>
<organism evidence="12">
    <name type="scientific">Ascaris suum</name>
    <name type="common">Pig roundworm</name>
    <name type="synonym">Ascaris lumbricoides</name>
    <dbReference type="NCBI Taxonomy" id="6253"/>
    <lineage>
        <taxon>Eukaryota</taxon>
        <taxon>Metazoa</taxon>
        <taxon>Ecdysozoa</taxon>
        <taxon>Nematoda</taxon>
        <taxon>Chromadorea</taxon>
        <taxon>Rhabditida</taxon>
        <taxon>Spirurina</taxon>
        <taxon>Ascaridomorpha</taxon>
        <taxon>Ascaridoidea</taxon>
        <taxon>Ascarididae</taxon>
        <taxon>Ascaris</taxon>
    </lineage>
</organism>
<dbReference type="Pfam" id="PF23096">
    <property type="entry name" value="HEAT_PSME4"/>
    <property type="match status" value="1"/>
</dbReference>
<keyword evidence="7" id="KW-0234">DNA repair</keyword>
<evidence type="ECO:0000256" key="3">
    <source>
        <dbReference type="ARBA" id="ARBA00005739"/>
    </source>
</evidence>
<dbReference type="GO" id="GO:0070628">
    <property type="term" value="F:proteasome binding"/>
    <property type="evidence" value="ECO:0007669"/>
    <property type="project" value="InterPro"/>
</dbReference>
<sequence length="1910" mass="218452">MPAQPIPICSLTSTFQLDKDSLVYTTCEGYIKTKGKYKRSKRWLSLLPYFADLQNEADTRFSQIKAGLGISTLAHEPYPGLALWLNEAISYVRDFSLRFTPEEHIELVFFAYSVVVEPDIEAVVIDKAIELLNEIIEGKRISRKDVTIPWRPVFDLYCKLLFKEDERPINVEGLHDVIIGLREMFPLTATKEILDEIRPYIALFDTSMERFMHLFSVFIPLKMSAEEHERYGAGLWFDELWHFFTFVEMNSSWEAELPAIFASLTFHCPGYIDWSSKHTVIFSKLLRNMNLPVRSGSGTIGDSAATANGAQKTAAKWIIWMLGGTDNSAEIHTLRLIRCLESFVHPLQEGGHTPVLRTFFYKLVQEMAHRIRIERVCKKTRNHVPNDMRLTDHNIETFVTAVLPSALFLIFSTDEHTESYQTIRFLSFIAPQLVLPKVLDLVYPSLSTLTSPHRLKQSLECLVACCVPLVRDDGGVEYENFVNCSKDWIKEMRQNAEEMGQVSCATPMPLRCKKKSKKVSSNDFGEGKRRKPLRCHVIVLLEAMVNAIDINDVDKTSLAFTLITRFFTLIPIIDCSGALKMEKYKDLSLEEKELCKLTSRLPRIVDLFITRIFALIMELSASRPKSSAACLGSICELAPEAAEGVDETRLKRDIQSAANALLKNCSADIVEAVTRRIFLFVSTSEFENRLAVELTCALISECIYVNPRKYLPMFLKHVTHGLSQLITEETLQTAVLDPSTMWYVMLGSTLFYVPAKFIIQNTEQFIQLHKQLLSFKCRIAYEIGCASLNTALSQLTEIYTETESERRVLLNGSLSETLPVVRWGASIDKDTVKIGWHIPQAEELQLAESFIYDVVETELERLEAPYSLDKDEIRKSLYIINSVLTAVMNRMPPLKGSVVNLYHSRVPLSAVQYTNSTKGLRQFSFYGECIRSLVFDRLHALLDYLLTTREHECRNLITISSIMAMLAVPESNNSSCLTALEKRIQAMINWYGDPIRGFRASVFDVVEMRINYAHMNRLSKPSSIEFTSSHLNIIRDIARLGMSVYAEVRQSSQNDLVTVVGAFPACRALFAADVVKPLDMNESHVTHEQLKGALYILYNCGFFTTSNVNVRAITWPALARMRHSDKPSIMKLVDEACAAILLQRWNNAHNIFSEGLVQLSRCFWSTKGMSALRPFWELLNDVDRAASKAKAIHQCEKKIEKIESVRDELIDVCNNAGKTLHWRNVDSGSFMLVTLFRNNYDPRAMQVFLQMFHEERPSWRDVGATCVFGWLKWNKPRSIRSPWKPPAKVEDKAAPYACGMRPDNVCLAYDLNTLPTTKQLWDQAIFITKPHWGTYQWPKTLEMFAPYEQQVHLLRPFDKLTPIEKTIVKVLSEIGFLQRWHLKLLREKDDSEVFSIYTYNVVKYVFRNFCDRFLIIFKRFLVSTMRSDQRGQQRLGAEYVCGLIRGSKNWPFEKLKRMWKWLRPLVSTAIEGMLTDASASWLRGISLATRDIDMRQVHWLVELIMELASKPAPTSWHSCFRLKLMQIVTTSAGWRTSEPMNRAIAVVTARIPSALLETERSYIAASLAYPAVFSTAYGDQKNIPEQYRLPTVAAVISIFQEEIDQMLRDIKMHKNYEHHKQIVHLFRSLFGTISSENLRASEAAETSKRNIYVKSLLLFLKAYYLLGFTAFPPSIMSLYTLLAYLADEEKSRVDGDGRQIELQSDAAYVFHQIWASAYLSESTADEMISKTREVLLSSRQWRTWVSILKLLSVLIFSNIFTCERKGRPISIAELVHRAICHHQIEVRKEAANCLTVLIHCGHYRVSKSFIAQWESKTTHSELAVRHGATLGLSAILRAYPFTVPPFIPDTILTFCKKGASTDTVIRETVTDTLRSFLHTHRDNWKELCANELSEVHANAIHNVVSPNYYV</sequence>
<name>F1KQC2_ASCSU</name>
<keyword evidence="4" id="KW-0963">Cytoplasm</keyword>
<evidence type="ECO:0000256" key="2">
    <source>
        <dbReference type="ARBA" id="ARBA00004496"/>
    </source>
</evidence>
<dbReference type="GO" id="GO:0006281">
    <property type="term" value="P:DNA repair"/>
    <property type="evidence" value="ECO:0007669"/>
    <property type="project" value="UniProtKB-KW"/>
</dbReference>
<dbReference type="InterPro" id="IPR035309">
    <property type="entry name" value="PSME4"/>
</dbReference>
<dbReference type="GO" id="GO:0000502">
    <property type="term" value="C:proteasome complex"/>
    <property type="evidence" value="ECO:0007669"/>
    <property type="project" value="UniProtKB-KW"/>
</dbReference>
<dbReference type="GO" id="GO:0010499">
    <property type="term" value="P:proteasomal ubiquitin-independent protein catabolic process"/>
    <property type="evidence" value="ECO:0007669"/>
    <property type="project" value="TreeGrafter"/>
</dbReference>
<evidence type="ECO:0000259" key="10">
    <source>
        <dbReference type="Pfam" id="PF16507"/>
    </source>
</evidence>